<feature type="compositionally biased region" description="Pro residues" evidence="1">
    <location>
        <begin position="94"/>
        <end position="106"/>
    </location>
</feature>
<organism evidence="2 3">
    <name type="scientific">Eumeta variegata</name>
    <name type="common">Bagworm moth</name>
    <name type="synonym">Eumeta japonica</name>
    <dbReference type="NCBI Taxonomy" id="151549"/>
    <lineage>
        <taxon>Eukaryota</taxon>
        <taxon>Metazoa</taxon>
        <taxon>Ecdysozoa</taxon>
        <taxon>Arthropoda</taxon>
        <taxon>Hexapoda</taxon>
        <taxon>Insecta</taxon>
        <taxon>Pterygota</taxon>
        <taxon>Neoptera</taxon>
        <taxon>Endopterygota</taxon>
        <taxon>Lepidoptera</taxon>
        <taxon>Glossata</taxon>
        <taxon>Ditrysia</taxon>
        <taxon>Tineoidea</taxon>
        <taxon>Psychidae</taxon>
        <taxon>Oiketicinae</taxon>
        <taxon>Eumeta</taxon>
    </lineage>
</organism>
<proteinExistence type="predicted"/>
<comment type="caution">
    <text evidence="2">The sequence shown here is derived from an EMBL/GenBank/DDBJ whole genome shotgun (WGS) entry which is preliminary data.</text>
</comment>
<evidence type="ECO:0000313" key="3">
    <source>
        <dbReference type="Proteomes" id="UP000299102"/>
    </source>
</evidence>
<name>A0A4C1VJB5_EUMVA</name>
<protein>
    <submittedName>
        <fullName evidence="2">Uncharacterized protein</fullName>
    </submittedName>
</protein>
<dbReference type="Proteomes" id="UP000299102">
    <property type="component" value="Unassembled WGS sequence"/>
</dbReference>
<gene>
    <name evidence="2" type="ORF">EVAR_27867_1</name>
</gene>
<evidence type="ECO:0000256" key="1">
    <source>
        <dbReference type="SAM" id="MobiDB-lite"/>
    </source>
</evidence>
<evidence type="ECO:0000313" key="2">
    <source>
        <dbReference type="EMBL" id="GBP38679.1"/>
    </source>
</evidence>
<reference evidence="2 3" key="1">
    <citation type="journal article" date="2019" name="Commun. Biol.">
        <title>The bagworm genome reveals a unique fibroin gene that provides high tensile strength.</title>
        <authorList>
            <person name="Kono N."/>
            <person name="Nakamura H."/>
            <person name="Ohtoshi R."/>
            <person name="Tomita M."/>
            <person name="Numata K."/>
            <person name="Arakawa K."/>
        </authorList>
    </citation>
    <scope>NUCLEOTIDE SEQUENCE [LARGE SCALE GENOMIC DNA]</scope>
</reference>
<sequence length="106" mass="11756">MATNEDNISAVGLMIETDKRVTYQQTCTNLETRKAGLAGPETAATIQLKRDPRTNSDALCKEDRDIRVTSGSRRVHRIRAARGRITRTNFASPGRPPPAPTRPVQR</sequence>
<dbReference type="EMBL" id="BGZK01000352">
    <property type="protein sequence ID" value="GBP38679.1"/>
    <property type="molecule type" value="Genomic_DNA"/>
</dbReference>
<dbReference type="AlphaFoldDB" id="A0A4C1VJB5"/>
<feature type="region of interest" description="Disordered" evidence="1">
    <location>
        <begin position="85"/>
        <end position="106"/>
    </location>
</feature>
<accession>A0A4C1VJB5</accession>
<keyword evidence="3" id="KW-1185">Reference proteome</keyword>